<sequence length="116" mass="13033">MPPSSGLSKESRLPKKVWLDEASPNPHNNPSTMPALVGLQPLSLAIDYDSIEPQQTPDSHPPSYEDKLTDMSNGSLEEKLYTFDDEEIDLLKRIFSLVKLMASSLIPFQNEFNLFP</sequence>
<dbReference type="EMBL" id="JBBPBN010000852">
    <property type="protein sequence ID" value="KAK8481803.1"/>
    <property type="molecule type" value="Genomic_DNA"/>
</dbReference>
<accession>A0ABR1ZN26</accession>
<comment type="caution">
    <text evidence="1">The sequence shown here is derived from an EMBL/GenBank/DDBJ whole genome shotgun (WGS) entry which is preliminary data.</text>
</comment>
<organism evidence="1 2">
    <name type="scientific">Hibiscus sabdariffa</name>
    <name type="common">roselle</name>
    <dbReference type="NCBI Taxonomy" id="183260"/>
    <lineage>
        <taxon>Eukaryota</taxon>
        <taxon>Viridiplantae</taxon>
        <taxon>Streptophyta</taxon>
        <taxon>Embryophyta</taxon>
        <taxon>Tracheophyta</taxon>
        <taxon>Spermatophyta</taxon>
        <taxon>Magnoliopsida</taxon>
        <taxon>eudicotyledons</taxon>
        <taxon>Gunneridae</taxon>
        <taxon>Pentapetalae</taxon>
        <taxon>rosids</taxon>
        <taxon>malvids</taxon>
        <taxon>Malvales</taxon>
        <taxon>Malvaceae</taxon>
        <taxon>Malvoideae</taxon>
        <taxon>Hibiscus</taxon>
    </lineage>
</organism>
<name>A0ABR1ZN26_9ROSI</name>
<keyword evidence="2" id="KW-1185">Reference proteome</keyword>
<proteinExistence type="predicted"/>
<evidence type="ECO:0000313" key="1">
    <source>
        <dbReference type="EMBL" id="KAK8481803.1"/>
    </source>
</evidence>
<evidence type="ECO:0000313" key="2">
    <source>
        <dbReference type="Proteomes" id="UP001396334"/>
    </source>
</evidence>
<dbReference type="Proteomes" id="UP001396334">
    <property type="component" value="Unassembled WGS sequence"/>
</dbReference>
<gene>
    <name evidence="1" type="ORF">V6N11_075634</name>
</gene>
<protein>
    <submittedName>
        <fullName evidence="1">Uncharacterized protein</fullName>
    </submittedName>
</protein>
<reference evidence="1 2" key="1">
    <citation type="journal article" date="2024" name="G3 (Bethesda)">
        <title>Genome assembly of Hibiscus sabdariffa L. provides insights into metabolisms of medicinal natural products.</title>
        <authorList>
            <person name="Kim T."/>
        </authorList>
    </citation>
    <scope>NUCLEOTIDE SEQUENCE [LARGE SCALE GENOMIC DNA]</scope>
    <source>
        <strain evidence="1">TK-2024</strain>
        <tissue evidence="1">Old leaves</tissue>
    </source>
</reference>